<evidence type="ECO:0000313" key="2">
    <source>
        <dbReference type="Proteomes" id="UP000436047"/>
    </source>
</evidence>
<name>A0A6N7WFY3_9FIRM</name>
<accession>A0A6N7WFY3</accession>
<dbReference type="Proteomes" id="UP000436047">
    <property type="component" value="Unassembled WGS sequence"/>
</dbReference>
<dbReference type="RefSeq" id="WP_154464524.1">
    <property type="nucleotide sequence ID" value="NZ_VUMI01000014.1"/>
</dbReference>
<organism evidence="1 2">
    <name type="scientific">Eisenbergiella porci</name>
    <dbReference type="NCBI Taxonomy" id="2652274"/>
    <lineage>
        <taxon>Bacteria</taxon>
        <taxon>Bacillati</taxon>
        <taxon>Bacillota</taxon>
        <taxon>Clostridia</taxon>
        <taxon>Lachnospirales</taxon>
        <taxon>Lachnospiraceae</taxon>
        <taxon>Eisenbergiella</taxon>
    </lineage>
</organism>
<evidence type="ECO:0000313" key="1">
    <source>
        <dbReference type="EMBL" id="MSS88655.1"/>
    </source>
</evidence>
<proteinExistence type="predicted"/>
<reference evidence="1 2" key="1">
    <citation type="submission" date="2019-08" db="EMBL/GenBank/DDBJ databases">
        <title>In-depth cultivation of the pig gut microbiome towards novel bacterial diversity and tailored functional studies.</title>
        <authorList>
            <person name="Wylensek D."/>
            <person name="Hitch T.C.A."/>
            <person name="Clavel T."/>
        </authorList>
    </citation>
    <scope>NUCLEOTIDE SEQUENCE [LARGE SCALE GENOMIC DNA]</scope>
    <source>
        <strain evidence="1 2">WCA-389-WT-23B</strain>
    </source>
</reference>
<gene>
    <name evidence="1" type="ORF">FYJ45_10210</name>
</gene>
<dbReference type="EMBL" id="VUMI01000014">
    <property type="protein sequence ID" value="MSS88655.1"/>
    <property type="molecule type" value="Genomic_DNA"/>
</dbReference>
<keyword evidence="2" id="KW-1185">Reference proteome</keyword>
<sequence length="59" mass="6718">MKNYKETKAAVKQLVLSKGLNNILGGDLVRLYDQGHNVTNVQNAISYFRYSPQTAKYRV</sequence>
<protein>
    <submittedName>
        <fullName evidence="1">Uncharacterized protein</fullName>
    </submittedName>
</protein>
<dbReference type="AlphaFoldDB" id="A0A6N7WFY3"/>
<comment type="caution">
    <text evidence="1">The sequence shown here is derived from an EMBL/GenBank/DDBJ whole genome shotgun (WGS) entry which is preliminary data.</text>
</comment>
<dbReference type="GeneID" id="86053429"/>